<sequence>MQGPKSQLPRSNSTPAQQNDPVQPSSPNKGYVLRSFSSPESKQSGSRRDSDSLYHSNSHDSRSELDSDLETFEHFEECLLDIDADNEDIYGLYQRSPDSDEPKKVVTTLLPGSGLQRISMRPITSNILKPQGTREAQKKFKRENAENKRFSRLNFRPLIVKMPTQNNLLPMSDSDCLGIEELQTSPPLELESLELDRELDDAEELLKRGAAIAVEESDSDMSSTSQKHAMNTSYNKQPEPSNAARSRK</sequence>
<feature type="region of interest" description="Disordered" evidence="1">
    <location>
        <begin position="210"/>
        <end position="248"/>
    </location>
</feature>
<comment type="caution">
    <text evidence="2">The sequence shown here is derived from an EMBL/GenBank/DDBJ whole genome shotgun (WGS) entry which is preliminary data.</text>
</comment>
<dbReference type="OrthoDB" id="7419839at2759"/>
<gene>
    <name evidence="2" type="primary">jg3351</name>
    <name evidence="2" type="ORF">PAEG_LOCUS17737</name>
</gene>
<proteinExistence type="predicted"/>
<dbReference type="EMBL" id="CAKXAJ010025574">
    <property type="protein sequence ID" value="CAH2241290.1"/>
    <property type="molecule type" value="Genomic_DNA"/>
</dbReference>
<evidence type="ECO:0000313" key="3">
    <source>
        <dbReference type="Proteomes" id="UP000838756"/>
    </source>
</evidence>
<feature type="compositionally biased region" description="Polar residues" evidence="1">
    <location>
        <begin position="35"/>
        <end position="44"/>
    </location>
</feature>
<reference evidence="2" key="1">
    <citation type="submission" date="2022-03" db="EMBL/GenBank/DDBJ databases">
        <authorList>
            <person name="Lindestad O."/>
        </authorList>
    </citation>
    <scope>NUCLEOTIDE SEQUENCE</scope>
</reference>
<dbReference type="AlphaFoldDB" id="A0A8S4RTU7"/>
<organism evidence="2 3">
    <name type="scientific">Pararge aegeria aegeria</name>
    <dbReference type="NCBI Taxonomy" id="348720"/>
    <lineage>
        <taxon>Eukaryota</taxon>
        <taxon>Metazoa</taxon>
        <taxon>Ecdysozoa</taxon>
        <taxon>Arthropoda</taxon>
        <taxon>Hexapoda</taxon>
        <taxon>Insecta</taxon>
        <taxon>Pterygota</taxon>
        <taxon>Neoptera</taxon>
        <taxon>Endopterygota</taxon>
        <taxon>Lepidoptera</taxon>
        <taxon>Glossata</taxon>
        <taxon>Ditrysia</taxon>
        <taxon>Papilionoidea</taxon>
        <taxon>Nymphalidae</taxon>
        <taxon>Satyrinae</taxon>
        <taxon>Satyrini</taxon>
        <taxon>Parargina</taxon>
        <taxon>Pararge</taxon>
    </lineage>
</organism>
<keyword evidence="3" id="KW-1185">Reference proteome</keyword>
<evidence type="ECO:0000313" key="2">
    <source>
        <dbReference type="EMBL" id="CAH2241290.1"/>
    </source>
</evidence>
<protein>
    <submittedName>
        <fullName evidence="2">Jg3351 protein</fullName>
    </submittedName>
</protein>
<feature type="compositionally biased region" description="Polar residues" evidence="1">
    <location>
        <begin position="220"/>
        <end position="248"/>
    </location>
</feature>
<feature type="compositionally biased region" description="Polar residues" evidence="1">
    <location>
        <begin position="1"/>
        <end position="28"/>
    </location>
</feature>
<dbReference type="Proteomes" id="UP000838756">
    <property type="component" value="Unassembled WGS sequence"/>
</dbReference>
<accession>A0A8S4RTU7</accession>
<evidence type="ECO:0000256" key="1">
    <source>
        <dbReference type="SAM" id="MobiDB-lite"/>
    </source>
</evidence>
<feature type="compositionally biased region" description="Basic and acidic residues" evidence="1">
    <location>
        <begin position="46"/>
        <end position="67"/>
    </location>
</feature>
<name>A0A8S4RTU7_9NEOP</name>
<feature type="region of interest" description="Disordered" evidence="1">
    <location>
        <begin position="1"/>
        <end position="67"/>
    </location>
</feature>